<evidence type="ECO:0000313" key="3">
    <source>
        <dbReference type="EMBL" id="QKJ87117.1"/>
    </source>
</evidence>
<accession>A0A6M8UF83</accession>
<organism evidence="3 4">
    <name type="scientific">Paramixta manurensis</name>
    <dbReference type="NCBI Taxonomy" id="2740817"/>
    <lineage>
        <taxon>Bacteria</taxon>
        <taxon>Pseudomonadati</taxon>
        <taxon>Pseudomonadota</taxon>
        <taxon>Gammaproteobacteria</taxon>
        <taxon>Enterobacterales</taxon>
        <taxon>Erwiniaceae</taxon>
        <taxon>Paramixta</taxon>
    </lineage>
</organism>
<dbReference type="EMBL" id="CP054212">
    <property type="protein sequence ID" value="QKJ87117.1"/>
    <property type="molecule type" value="Genomic_DNA"/>
</dbReference>
<evidence type="ECO:0000313" key="4">
    <source>
        <dbReference type="Proteomes" id="UP000505325"/>
    </source>
</evidence>
<feature type="domain" description="Lysozyme inhibitor LprI-like N-terminal" evidence="2">
    <location>
        <begin position="42"/>
        <end position="154"/>
    </location>
</feature>
<gene>
    <name evidence="3" type="ORF">PMPD1_2171</name>
</gene>
<feature type="chain" id="PRO_5026651217" description="Lysozyme inhibitor LprI-like N-terminal domain-containing protein" evidence="1">
    <location>
        <begin position="23"/>
        <end position="165"/>
    </location>
</feature>
<dbReference type="InterPro" id="IPR009739">
    <property type="entry name" value="LprI-like_N"/>
</dbReference>
<dbReference type="AlphaFoldDB" id="A0A6M8UF83"/>
<dbReference type="Proteomes" id="UP000505325">
    <property type="component" value="Chromosome"/>
</dbReference>
<reference evidence="3 4" key="1">
    <citation type="submission" date="2020-06" db="EMBL/GenBank/DDBJ databases">
        <title>Genome sequence of Paramixta manurensis strain PD-1.</title>
        <authorList>
            <person name="Lee C.W."/>
            <person name="Kim J."/>
        </authorList>
    </citation>
    <scope>NUCLEOTIDE SEQUENCE [LARGE SCALE GENOMIC DNA]</scope>
    <source>
        <strain evidence="3 4">PD-1</strain>
    </source>
</reference>
<sequence>MKFFLIVSYIALTFSAPSKSFASEVEAGSPASILDSKEDDFCIKASQTDGGMSHYHDCLNNALSKSNKKLTEKYEEKLKEITYSKDYDFYDSINSDRKSLRPKIEASYKNEQKTWIIYRESYCKNIVSGNITGDSAFVGYISCTINMNKRRVEEINLMYNPASTW</sequence>
<dbReference type="Gene3D" id="1.20.1270.180">
    <property type="match status" value="1"/>
</dbReference>
<name>A0A6M8UF83_9GAMM</name>
<dbReference type="RefSeq" id="WP_173634085.1">
    <property type="nucleotide sequence ID" value="NZ_CP054212.1"/>
</dbReference>
<evidence type="ECO:0000259" key="2">
    <source>
        <dbReference type="Pfam" id="PF07007"/>
    </source>
</evidence>
<evidence type="ECO:0000256" key="1">
    <source>
        <dbReference type="SAM" id="SignalP"/>
    </source>
</evidence>
<keyword evidence="1" id="KW-0732">Signal</keyword>
<keyword evidence="4" id="KW-1185">Reference proteome</keyword>
<protein>
    <recommendedName>
        <fullName evidence="2">Lysozyme inhibitor LprI-like N-terminal domain-containing protein</fullName>
    </recommendedName>
</protein>
<proteinExistence type="predicted"/>
<dbReference type="Pfam" id="PF07007">
    <property type="entry name" value="LprI"/>
    <property type="match status" value="1"/>
</dbReference>
<dbReference type="KEGG" id="pmak:PMPD1_2171"/>
<feature type="signal peptide" evidence="1">
    <location>
        <begin position="1"/>
        <end position="22"/>
    </location>
</feature>